<evidence type="ECO:0000256" key="6">
    <source>
        <dbReference type="ARBA" id="ARBA00023136"/>
    </source>
</evidence>
<keyword evidence="3" id="KW-1003">Cell membrane</keyword>
<comment type="similarity">
    <text evidence="2">Belongs to the ABC-4 integral membrane protein family. LolC/E subfamily.</text>
</comment>
<dbReference type="Pfam" id="PF12704">
    <property type="entry name" value="MacB_PCD"/>
    <property type="match status" value="1"/>
</dbReference>
<evidence type="ECO:0000256" key="2">
    <source>
        <dbReference type="ARBA" id="ARBA00005236"/>
    </source>
</evidence>
<protein>
    <submittedName>
        <fullName evidence="10">FtsX-like permease family protein</fullName>
    </submittedName>
</protein>
<keyword evidence="6 7" id="KW-0472">Membrane</keyword>
<keyword evidence="5 7" id="KW-1133">Transmembrane helix</keyword>
<evidence type="ECO:0000256" key="1">
    <source>
        <dbReference type="ARBA" id="ARBA00004651"/>
    </source>
</evidence>
<dbReference type="EMBL" id="CP159373">
    <property type="protein sequence ID" value="XCN73606.1"/>
    <property type="molecule type" value="Genomic_DNA"/>
</dbReference>
<evidence type="ECO:0000256" key="5">
    <source>
        <dbReference type="ARBA" id="ARBA00022989"/>
    </source>
</evidence>
<feature type="domain" description="ABC3 transporter permease C-terminal" evidence="8">
    <location>
        <begin position="269"/>
        <end position="399"/>
    </location>
</feature>
<accession>A0AAU8LXL1</accession>
<dbReference type="Pfam" id="PF02687">
    <property type="entry name" value="FtsX"/>
    <property type="match status" value="1"/>
</dbReference>
<dbReference type="InterPro" id="IPR025857">
    <property type="entry name" value="MacB_PCD"/>
</dbReference>
<name>A0AAU8LXL1_9BACT</name>
<evidence type="ECO:0000313" key="10">
    <source>
        <dbReference type="EMBL" id="XCN73606.1"/>
    </source>
</evidence>
<dbReference type="AlphaFoldDB" id="A0AAU8LXL1"/>
<proteinExistence type="inferred from homology"/>
<feature type="transmembrane region" description="Helical" evidence="7">
    <location>
        <begin position="310"/>
        <end position="339"/>
    </location>
</feature>
<sequence length="406" mass="44768">MYLKLAYRNIIAYKKRSIITLLLTTVTTALLVFATAWMDGSHKTILSNAVEIYPGYIQITNKDFRDTPSFDNLIFDAQAVQDKLAAQQGIATFGARFESFVLYSVGEKAVGGMLTAIEPEKEAHLSRLADSLVKGEYLQAGDGNQVYIGKELARRLKVDVGDIVTFVGSGADYSFAADNLQIKGIFQTGLFEFDSAAAFLAKGYFDQIMASDNYATHFIVLPEQTEQAEQLAASIAAKLGPEYETASWNHIMAALVKAMELDSVFGYITLGIIFTVIFFVIMIYTFLAVFSRIRELGILRAIGTRPGEILVMLLLESCLLAFASVLLGGLIGGGFALYYELNPIVFTSFEEQFKQYGMASSAMPTAFVPLTILRDMLIIFVLSVLSTLYPILKANRMQPVEAMHHV</sequence>
<organism evidence="10">
    <name type="scientific">Candidatus Electrothrix aestuarii</name>
    <dbReference type="NCBI Taxonomy" id="3062594"/>
    <lineage>
        <taxon>Bacteria</taxon>
        <taxon>Pseudomonadati</taxon>
        <taxon>Thermodesulfobacteriota</taxon>
        <taxon>Desulfobulbia</taxon>
        <taxon>Desulfobulbales</taxon>
        <taxon>Desulfobulbaceae</taxon>
        <taxon>Candidatus Electrothrix</taxon>
    </lineage>
</organism>
<dbReference type="InterPro" id="IPR003838">
    <property type="entry name" value="ABC3_permease_C"/>
</dbReference>
<gene>
    <name evidence="10" type="ORF">Q3M24_02300</name>
</gene>
<dbReference type="KEGG" id="eaj:Q3M24_02300"/>
<dbReference type="InterPro" id="IPR051447">
    <property type="entry name" value="Lipoprotein-release_system"/>
</dbReference>
<feature type="transmembrane region" description="Helical" evidence="7">
    <location>
        <begin position="264"/>
        <end position="290"/>
    </location>
</feature>
<evidence type="ECO:0000259" key="9">
    <source>
        <dbReference type="Pfam" id="PF12704"/>
    </source>
</evidence>
<dbReference type="GO" id="GO:0044874">
    <property type="term" value="P:lipoprotein localization to outer membrane"/>
    <property type="evidence" value="ECO:0007669"/>
    <property type="project" value="TreeGrafter"/>
</dbReference>
<reference evidence="10" key="2">
    <citation type="submission" date="2024-06" db="EMBL/GenBank/DDBJ databases">
        <authorList>
            <person name="Plum-Jensen L.E."/>
            <person name="Schramm A."/>
            <person name="Marshall I.P.G."/>
        </authorList>
    </citation>
    <scope>NUCLEOTIDE SEQUENCE</scope>
    <source>
        <strain evidence="10">Rat1</strain>
    </source>
</reference>
<dbReference type="GO" id="GO:0098797">
    <property type="term" value="C:plasma membrane protein complex"/>
    <property type="evidence" value="ECO:0007669"/>
    <property type="project" value="TreeGrafter"/>
</dbReference>
<feature type="transmembrane region" description="Helical" evidence="7">
    <location>
        <begin position="366"/>
        <end position="389"/>
    </location>
</feature>
<feature type="domain" description="MacB-like periplasmic core" evidence="9">
    <location>
        <begin position="17"/>
        <end position="237"/>
    </location>
</feature>
<evidence type="ECO:0000256" key="3">
    <source>
        <dbReference type="ARBA" id="ARBA00022475"/>
    </source>
</evidence>
<comment type="subcellular location">
    <subcellularLocation>
        <location evidence="1">Cell membrane</location>
        <topology evidence="1">Multi-pass membrane protein</topology>
    </subcellularLocation>
</comment>
<keyword evidence="4 7" id="KW-0812">Transmembrane</keyword>
<evidence type="ECO:0000259" key="8">
    <source>
        <dbReference type="Pfam" id="PF02687"/>
    </source>
</evidence>
<dbReference type="PANTHER" id="PTHR30489:SF0">
    <property type="entry name" value="LIPOPROTEIN-RELEASING SYSTEM TRANSMEMBRANE PROTEIN LOLE"/>
    <property type="match status" value="1"/>
</dbReference>
<evidence type="ECO:0000256" key="4">
    <source>
        <dbReference type="ARBA" id="ARBA00022692"/>
    </source>
</evidence>
<reference evidence="10" key="1">
    <citation type="journal article" date="2024" name="Syst. Appl. Microbiol.">
        <title>First single-strain enrichments of Electrothrix cable bacteria, description of E. aestuarii sp. nov. and E. rattekaaiensis sp. nov., and proposal of a cable bacteria taxonomy following the rules of the SeqCode.</title>
        <authorList>
            <person name="Plum-Jensen L.E."/>
            <person name="Schramm A."/>
            <person name="Marshall I.P.G."/>
        </authorList>
    </citation>
    <scope>NUCLEOTIDE SEQUENCE</scope>
    <source>
        <strain evidence="10">Rat1</strain>
    </source>
</reference>
<dbReference type="PANTHER" id="PTHR30489">
    <property type="entry name" value="LIPOPROTEIN-RELEASING SYSTEM TRANSMEMBRANE PROTEIN LOLE"/>
    <property type="match status" value="1"/>
</dbReference>
<evidence type="ECO:0000256" key="7">
    <source>
        <dbReference type="SAM" id="Phobius"/>
    </source>
</evidence>